<evidence type="ECO:0000313" key="1">
    <source>
        <dbReference type="EMBL" id="AUG87811.1"/>
    </source>
</evidence>
<reference evidence="2" key="1">
    <citation type="submission" date="2017-11" db="EMBL/GenBank/DDBJ databases">
        <title>Complete Genome of Klebsiella pneumoniae Myophage Menlow.</title>
        <authorList>
            <person name="Newkirk H.N."/>
            <person name="Lessor L."/>
            <person name="Liu M."/>
        </authorList>
    </citation>
    <scope>NUCLEOTIDE SEQUENCE [LARGE SCALE GENOMIC DNA]</scope>
</reference>
<organism evidence="1 2">
    <name type="scientific">Klebsiella phage Menlow</name>
    <dbReference type="NCBI Taxonomy" id="2054273"/>
    <lineage>
        <taxon>Viruses</taxon>
        <taxon>Duplodnaviria</taxon>
        <taxon>Heunggongvirae</taxon>
        <taxon>Uroviricota</taxon>
        <taxon>Caudoviricetes</taxon>
        <taxon>Pantevenvirales</taxon>
        <taxon>Ackermannviridae</taxon>
        <taxon>Taipeivirus</taxon>
        <taxon>Taipeivirus menlow</taxon>
    </lineage>
</organism>
<dbReference type="EMBL" id="MG428990">
    <property type="protein sequence ID" value="AUG87811.1"/>
    <property type="molecule type" value="Genomic_DNA"/>
</dbReference>
<name>A0A2H5BNA3_9CAUD</name>
<dbReference type="Proteomes" id="UP000241701">
    <property type="component" value="Segment"/>
</dbReference>
<proteinExistence type="predicted"/>
<sequence>MIKNPSIHDAVTNIVRREFDCLRVPARRITRLLEAKVAIEEGDTKSAMLSMLEVIVRLSDDDNVKSVDDLTKLLNTTIQVRLDTGPFTLRELIKEGVGK</sequence>
<gene>
    <name evidence="1" type="ORF">CPT_Menlow_110</name>
</gene>
<evidence type="ECO:0000313" key="2">
    <source>
        <dbReference type="Proteomes" id="UP000241701"/>
    </source>
</evidence>
<accession>A0A2H5BNA3</accession>
<keyword evidence="2" id="KW-1185">Reference proteome</keyword>
<protein>
    <submittedName>
        <fullName evidence="1">Uncharacterized protein</fullName>
    </submittedName>
</protein>